<dbReference type="Gene3D" id="3.30.300.30">
    <property type="match status" value="1"/>
</dbReference>
<accession>A0A2P8Q4K3</accession>
<dbReference type="Gene3D" id="3.40.50.12780">
    <property type="entry name" value="N-terminal domain of ligase-like"/>
    <property type="match status" value="1"/>
</dbReference>
<proteinExistence type="inferred from homology"/>
<dbReference type="AlphaFoldDB" id="A0A2P8Q4K3"/>
<dbReference type="CDD" id="cd05941">
    <property type="entry name" value="MCS"/>
    <property type="match status" value="1"/>
</dbReference>
<comment type="caution">
    <text evidence="4">The sequence shown here is derived from an EMBL/GenBank/DDBJ whole genome shotgun (WGS) entry which is preliminary data.</text>
</comment>
<dbReference type="PANTHER" id="PTHR43201">
    <property type="entry name" value="ACYL-COA SYNTHETASE"/>
    <property type="match status" value="1"/>
</dbReference>
<dbReference type="GO" id="GO:0006631">
    <property type="term" value="P:fatty acid metabolic process"/>
    <property type="evidence" value="ECO:0007669"/>
    <property type="project" value="TreeGrafter"/>
</dbReference>
<sequence length="501" mass="52608">MSSLFPALTEALADPDGTAAHRPALRFGERSLTYGELASSAAPLAARVGEAGRIAVWATPTLETAVAVVAALLAGVPAVPLNPKSGGSELGHIVADSAPSLVLAAPDDQLPAALASLARVDIDVRATGPTASPAPDTRPLAPDTDHLADELPALVVYTSGTTGPPKGAVIPRRAVATTLDALADAWQWTGDDVLVHGLPLFHVHGLILGILGPLRRGGSVRHLGRFETAGVTRELSGGATMLFGVPTMYHRIAEALPDDPALAKALARARLLVSGSAALPVHDHERIAEATGRRVIERYGMTETLMNTSVRADGEPRAGTVGVPLPGVELRLTEEDGTTALEAYDGETVGEIQVRGPNLFTEYLNRPDATAAAFTADGWFRTGDMAVRDPDGYVRIVGRKATDLIKSGGYKIGAGEIENALIEHPGVREAAVTGEPDADLGERIVAWIVPADSQQPPSASELADHVADRLAPHKRPRVVHYLDILPRNDMGKIMKRALTHD</sequence>
<dbReference type="InterPro" id="IPR000873">
    <property type="entry name" value="AMP-dep_synth/lig_dom"/>
</dbReference>
<keyword evidence="5" id="KW-1185">Reference proteome</keyword>
<dbReference type="PANTHER" id="PTHR43201:SF8">
    <property type="entry name" value="ACYL-COA SYNTHETASE FAMILY MEMBER 3"/>
    <property type="match status" value="1"/>
</dbReference>
<evidence type="ECO:0000259" key="3">
    <source>
        <dbReference type="Pfam" id="PF13193"/>
    </source>
</evidence>
<feature type="domain" description="AMP-dependent synthetase/ligase" evidence="2">
    <location>
        <begin position="20"/>
        <end position="364"/>
    </location>
</feature>
<organism evidence="4 5">
    <name type="scientific">Streptomyces dioscori</name>
    <dbReference type="NCBI Taxonomy" id="2109333"/>
    <lineage>
        <taxon>Bacteria</taxon>
        <taxon>Bacillati</taxon>
        <taxon>Actinomycetota</taxon>
        <taxon>Actinomycetes</taxon>
        <taxon>Kitasatosporales</taxon>
        <taxon>Streptomycetaceae</taxon>
        <taxon>Streptomyces</taxon>
        <taxon>Streptomyces aurantiacus group</taxon>
    </lineage>
</organism>
<dbReference type="InterPro" id="IPR045851">
    <property type="entry name" value="AMP-bd_C_sf"/>
</dbReference>
<dbReference type="OrthoDB" id="5168424at2"/>
<evidence type="ECO:0000313" key="4">
    <source>
        <dbReference type="EMBL" id="PSM41174.1"/>
    </source>
</evidence>
<evidence type="ECO:0000259" key="2">
    <source>
        <dbReference type="Pfam" id="PF00501"/>
    </source>
</evidence>
<dbReference type="InterPro" id="IPR020845">
    <property type="entry name" value="AMP-binding_CS"/>
</dbReference>
<evidence type="ECO:0000313" key="5">
    <source>
        <dbReference type="Proteomes" id="UP000240429"/>
    </source>
</evidence>
<dbReference type="GO" id="GO:0031956">
    <property type="term" value="F:medium-chain fatty acid-CoA ligase activity"/>
    <property type="evidence" value="ECO:0007669"/>
    <property type="project" value="TreeGrafter"/>
</dbReference>
<dbReference type="InterPro" id="IPR042099">
    <property type="entry name" value="ANL_N_sf"/>
</dbReference>
<dbReference type="Pfam" id="PF13193">
    <property type="entry name" value="AMP-binding_C"/>
    <property type="match status" value="1"/>
</dbReference>
<dbReference type="NCBIfam" id="NF005858">
    <property type="entry name" value="PRK07787.1"/>
    <property type="match status" value="1"/>
</dbReference>
<dbReference type="Proteomes" id="UP000240429">
    <property type="component" value="Unassembled WGS sequence"/>
</dbReference>
<dbReference type="SUPFAM" id="SSF56801">
    <property type="entry name" value="Acetyl-CoA synthetase-like"/>
    <property type="match status" value="1"/>
</dbReference>
<dbReference type="EMBL" id="PYBJ01000015">
    <property type="protein sequence ID" value="PSM41174.1"/>
    <property type="molecule type" value="Genomic_DNA"/>
</dbReference>
<dbReference type="Pfam" id="PF00501">
    <property type="entry name" value="AMP-binding"/>
    <property type="match status" value="1"/>
</dbReference>
<dbReference type="PROSITE" id="PS00455">
    <property type="entry name" value="AMP_BINDING"/>
    <property type="match status" value="1"/>
</dbReference>
<evidence type="ECO:0000256" key="1">
    <source>
        <dbReference type="ARBA" id="ARBA00006432"/>
    </source>
</evidence>
<name>A0A2P8Q4K3_9ACTN</name>
<protein>
    <submittedName>
        <fullName evidence="4">Acyl-CoA synthetase</fullName>
    </submittedName>
</protein>
<dbReference type="RefSeq" id="WP_107018561.1">
    <property type="nucleotide sequence ID" value="NZ_KZ679045.1"/>
</dbReference>
<feature type="domain" description="AMP-binding enzyme C-terminal" evidence="3">
    <location>
        <begin position="416"/>
        <end position="492"/>
    </location>
</feature>
<reference evidence="4 5" key="1">
    <citation type="submission" date="2018-03" db="EMBL/GenBank/DDBJ databases">
        <title>Streptomyces dioscori sp. nov., a novel endophytic actinobacterium isolated from bulbil of Dioscorea bulbifera L.</title>
        <authorList>
            <person name="Zhikuan W."/>
        </authorList>
    </citation>
    <scope>NUCLEOTIDE SEQUENCE [LARGE SCALE GENOMIC DNA]</scope>
    <source>
        <strain evidence="4 5">A217</strain>
    </source>
</reference>
<dbReference type="InterPro" id="IPR025110">
    <property type="entry name" value="AMP-bd_C"/>
</dbReference>
<comment type="similarity">
    <text evidence="1">Belongs to the ATP-dependent AMP-binding enzyme family.</text>
</comment>
<gene>
    <name evidence="4" type="ORF">C6Y14_22480</name>
</gene>